<keyword evidence="4 5" id="KW-0472">Membrane</keyword>
<accession>A0A1A9RGU5</accession>
<feature type="transmembrane region" description="Helical" evidence="5">
    <location>
        <begin position="12"/>
        <end position="33"/>
    </location>
</feature>
<dbReference type="Proteomes" id="UP000078003">
    <property type="component" value="Unassembled WGS sequence"/>
</dbReference>
<evidence type="ECO:0000256" key="3">
    <source>
        <dbReference type="ARBA" id="ARBA00022989"/>
    </source>
</evidence>
<comment type="caution">
    <text evidence="7">The sequence shown here is derived from an EMBL/GenBank/DDBJ whole genome shotgun (WGS) entry which is preliminary data.</text>
</comment>
<evidence type="ECO:0000313" key="8">
    <source>
        <dbReference type="Proteomes" id="UP000078003"/>
    </source>
</evidence>
<evidence type="ECO:0000313" key="7">
    <source>
        <dbReference type="EMBL" id="OAM18293.1"/>
    </source>
</evidence>
<evidence type="ECO:0000256" key="5">
    <source>
        <dbReference type="SAM" id="Phobius"/>
    </source>
</evidence>
<evidence type="ECO:0000256" key="1">
    <source>
        <dbReference type="ARBA" id="ARBA00004141"/>
    </source>
</evidence>
<dbReference type="PANTHER" id="PTHR22911">
    <property type="entry name" value="ACYL-MALONYL CONDENSING ENZYME-RELATED"/>
    <property type="match status" value="1"/>
</dbReference>
<gene>
    <name evidence="7" type="ORF">A7P85_01030</name>
</gene>
<evidence type="ECO:0000256" key="2">
    <source>
        <dbReference type="ARBA" id="ARBA00022692"/>
    </source>
</evidence>
<reference evidence="8" key="1">
    <citation type="submission" date="2016-05" db="EMBL/GenBank/DDBJ databases">
        <title>Draft genome of Corynebacterium afermentans subsp. afermentans LCDC 88199T.</title>
        <authorList>
            <person name="Bernier A.-M."/>
            <person name="Bernard K."/>
        </authorList>
    </citation>
    <scope>NUCLEOTIDE SEQUENCE [LARGE SCALE GENOMIC DNA]</scope>
    <source>
        <strain evidence="8">NML01-0328</strain>
    </source>
</reference>
<dbReference type="GO" id="GO:0016020">
    <property type="term" value="C:membrane"/>
    <property type="evidence" value="ECO:0007669"/>
    <property type="project" value="UniProtKB-SubCell"/>
</dbReference>
<name>A0A1A9RGU5_EIKCO</name>
<dbReference type="RefSeq" id="WP_049259322.1">
    <property type="nucleotide sequence ID" value="NZ_JVFA01000100.1"/>
</dbReference>
<evidence type="ECO:0000259" key="6">
    <source>
        <dbReference type="Pfam" id="PF00892"/>
    </source>
</evidence>
<protein>
    <recommendedName>
        <fullName evidence="6">EamA domain-containing protein</fullName>
    </recommendedName>
</protein>
<proteinExistence type="predicted"/>
<dbReference type="Pfam" id="PF00892">
    <property type="entry name" value="EamA"/>
    <property type="match status" value="2"/>
</dbReference>
<comment type="subcellular location">
    <subcellularLocation>
        <location evidence="1">Membrane</location>
        <topology evidence="1">Multi-pass membrane protein</topology>
    </subcellularLocation>
</comment>
<dbReference type="AlphaFoldDB" id="A0A1A9RGU5"/>
<dbReference type="EMBL" id="LXSF01000001">
    <property type="protein sequence ID" value="OAM18293.1"/>
    <property type="molecule type" value="Genomic_DNA"/>
</dbReference>
<keyword evidence="3 5" id="KW-1133">Transmembrane helix</keyword>
<dbReference type="InterPro" id="IPR037185">
    <property type="entry name" value="EmrE-like"/>
</dbReference>
<evidence type="ECO:0000256" key="4">
    <source>
        <dbReference type="ARBA" id="ARBA00023136"/>
    </source>
</evidence>
<dbReference type="SUPFAM" id="SSF103481">
    <property type="entry name" value="Multidrug resistance efflux transporter EmrE"/>
    <property type="match status" value="2"/>
</dbReference>
<dbReference type="InterPro" id="IPR000620">
    <property type="entry name" value="EamA_dom"/>
</dbReference>
<feature type="transmembrane region" description="Helical" evidence="5">
    <location>
        <begin position="99"/>
        <end position="120"/>
    </location>
</feature>
<feature type="transmembrane region" description="Helical" evidence="5">
    <location>
        <begin position="268"/>
        <end position="287"/>
    </location>
</feature>
<sequence length="290" mass="31460">MSNPALRVDRLGSGWMVVSAALFALMGAFAKAAGSRFGFSFNELVFWRMLFGLVAIGLPEWWRHKPFRTPYLKSHLNRSITGSVALLLSFFALTRLPLATAITLNYTSSLFLALLSFIFLKERIAPLMLAALLMGFGGIIILLQPTIAAEQQLAGLIGLISGVCSGWAYLQVRELSQLGEPSWRVVFYFCCVATAMSGILACINGWQLPTVQSLPYLFGLGAAGTLGQLAMTRAYQVGRKLTVASLSYLTVVFSTLLGIFWLGDSTSWHEIIGMLVIVCAGVLGSFAKGK</sequence>
<feature type="domain" description="EamA" evidence="6">
    <location>
        <begin position="156"/>
        <end position="280"/>
    </location>
</feature>
<feature type="transmembrane region" description="Helical" evidence="5">
    <location>
        <begin position="213"/>
        <end position="231"/>
    </location>
</feature>
<feature type="transmembrane region" description="Helical" evidence="5">
    <location>
        <begin position="45"/>
        <end position="63"/>
    </location>
</feature>
<feature type="transmembrane region" description="Helical" evidence="5">
    <location>
        <begin position="75"/>
        <end position="93"/>
    </location>
</feature>
<feature type="transmembrane region" description="Helical" evidence="5">
    <location>
        <begin position="243"/>
        <end position="262"/>
    </location>
</feature>
<organism evidence="7 8">
    <name type="scientific">Eikenella corrodens</name>
    <dbReference type="NCBI Taxonomy" id="539"/>
    <lineage>
        <taxon>Bacteria</taxon>
        <taxon>Pseudomonadati</taxon>
        <taxon>Pseudomonadota</taxon>
        <taxon>Betaproteobacteria</taxon>
        <taxon>Neisseriales</taxon>
        <taxon>Neisseriaceae</taxon>
        <taxon>Eikenella</taxon>
    </lineage>
</organism>
<feature type="transmembrane region" description="Helical" evidence="5">
    <location>
        <begin position="182"/>
        <end position="207"/>
    </location>
</feature>
<keyword evidence="2 5" id="KW-0812">Transmembrane</keyword>
<feature type="transmembrane region" description="Helical" evidence="5">
    <location>
        <begin position="153"/>
        <end position="170"/>
    </location>
</feature>
<dbReference type="PANTHER" id="PTHR22911:SF6">
    <property type="entry name" value="SOLUTE CARRIER FAMILY 35 MEMBER G1"/>
    <property type="match status" value="1"/>
</dbReference>
<feature type="domain" description="EamA" evidence="6">
    <location>
        <begin position="12"/>
        <end position="143"/>
    </location>
</feature>
<feature type="transmembrane region" description="Helical" evidence="5">
    <location>
        <begin position="127"/>
        <end position="147"/>
    </location>
</feature>